<gene>
    <name evidence="1" type="ORF">G9Q37_12070</name>
</gene>
<reference evidence="1 2" key="1">
    <citation type="submission" date="2020-03" db="EMBL/GenBank/DDBJ databases">
        <title>Hydrogenophaga sp. nov. isolated from cyanobacterial mat.</title>
        <authorList>
            <person name="Thorat V."/>
            <person name="Kirdat K."/>
            <person name="Tiwarekar B."/>
            <person name="Costa E.D."/>
            <person name="Yadav A."/>
        </authorList>
    </citation>
    <scope>NUCLEOTIDE SEQUENCE [LARGE SCALE GENOMIC DNA]</scope>
    <source>
        <strain evidence="1 2">BA0156</strain>
    </source>
</reference>
<sequence>MARLLRILFISASVIGLLALCIGFIGTTLAEKDATEKREKRAREVETIRAQARTQAVCLVDALSDKGLRILVINKSRLPALVWAEKEQDKASKGYPHCDVVPNSFSETQCYRTTPNRDDAYQIEHLTSLPMFPGLSEARDKCGSLYGPLYENWVETAYWDYVKEQPRYAEMLRKLEEEQAALTSEMRRQLAEDARKRAAEWERAKEPYLR</sequence>
<evidence type="ECO:0000313" key="1">
    <source>
        <dbReference type="EMBL" id="QIM52829.1"/>
    </source>
</evidence>
<accession>A0A6G8IIA8</accession>
<protein>
    <submittedName>
        <fullName evidence="1">Uncharacterized protein</fullName>
    </submittedName>
</protein>
<dbReference type="RefSeq" id="WP_166227431.1">
    <property type="nucleotide sequence ID" value="NZ_CP049989.1"/>
</dbReference>
<dbReference type="EMBL" id="CP049989">
    <property type="protein sequence ID" value="QIM52829.1"/>
    <property type="molecule type" value="Genomic_DNA"/>
</dbReference>
<name>A0A6G8IIA8_9BURK</name>
<keyword evidence="2" id="KW-1185">Reference proteome</keyword>
<evidence type="ECO:0000313" key="2">
    <source>
        <dbReference type="Proteomes" id="UP000503162"/>
    </source>
</evidence>
<proteinExistence type="predicted"/>
<dbReference type="KEGG" id="hcz:G9Q37_12070"/>
<dbReference type="AlphaFoldDB" id="A0A6G8IIA8"/>
<dbReference type="Proteomes" id="UP000503162">
    <property type="component" value="Chromosome"/>
</dbReference>
<organism evidence="1 2">
    <name type="scientific">Hydrogenophaga crocea</name>
    <dbReference type="NCBI Taxonomy" id="2716225"/>
    <lineage>
        <taxon>Bacteria</taxon>
        <taxon>Pseudomonadati</taxon>
        <taxon>Pseudomonadota</taxon>
        <taxon>Betaproteobacteria</taxon>
        <taxon>Burkholderiales</taxon>
        <taxon>Comamonadaceae</taxon>
        <taxon>Hydrogenophaga</taxon>
    </lineage>
</organism>